<sequence length="283" mass="32702">MLDKVHVYKLIEHRIWMLITRTSSVSYPMAITLDGGDKDSIEAFFAVVFHENGRLEIPTKVGFIPNEYGSWDFDENTQEIIFVNSKDQSEIRASLPEPLPYGDNVIAIKLKNGSPDSTAETLFVNAPHLNHPKITHQQISSRQVLLVPRKEFSFSLYKKLRWSGISVKLVDCEQGLLSFLHEAYEYLANHPRIENVVISRKNRLFIKFAQGYQLAFLNNQGLVSFDYLSGSRQVVMEFLIVVLTENNLRLFDEANSRDEETMLQDILNKQFYQRYKLIDLPNP</sequence>
<evidence type="ECO:0000313" key="1">
    <source>
        <dbReference type="EMBL" id="EFL95344.1"/>
    </source>
</evidence>
<name>E0NGN4_PEDAC</name>
<evidence type="ECO:0000313" key="2">
    <source>
        <dbReference type="Proteomes" id="UP000004470"/>
    </source>
</evidence>
<gene>
    <name evidence="1" type="ORF">HMPREF0623_1081</name>
</gene>
<comment type="caution">
    <text evidence="1">The sequence shown here is derived from an EMBL/GenBank/DDBJ whole genome shotgun (WGS) entry which is preliminary data.</text>
</comment>
<dbReference type="Proteomes" id="UP000004470">
    <property type="component" value="Unassembled WGS sequence"/>
</dbReference>
<reference evidence="1" key="1">
    <citation type="submission" date="2010-07" db="EMBL/GenBank/DDBJ databases">
        <authorList>
            <person name="Muzny D."/>
            <person name="Qin X."/>
            <person name="Deng J."/>
            <person name="Jiang H."/>
            <person name="Liu Y."/>
            <person name="Qu J."/>
            <person name="Song X.-Z."/>
            <person name="Zhang L."/>
            <person name="Thornton R."/>
            <person name="Coyle M."/>
            <person name="Francisco L."/>
            <person name="Jackson L."/>
            <person name="Javaid M."/>
            <person name="Korchina V."/>
            <person name="Kovar C."/>
            <person name="Mata R."/>
            <person name="Mathew T."/>
            <person name="Ngo R."/>
            <person name="Nguyen L."/>
            <person name="Nguyen N."/>
            <person name="Okwuonu G."/>
            <person name="Ongeri F."/>
            <person name="Pham C."/>
            <person name="Simmons D."/>
            <person name="Wilczek-Boney K."/>
            <person name="Hale W."/>
            <person name="Jakkamsetti A."/>
            <person name="Pham P."/>
            <person name="Ruth R."/>
            <person name="San Lucas F."/>
            <person name="Warren J."/>
            <person name="Zhang J."/>
            <person name="Zhao Z."/>
            <person name="Zhou C."/>
            <person name="Zhu D."/>
            <person name="Lee S."/>
            <person name="Bess C."/>
            <person name="Blankenburg K."/>
            <person name="Forbes L."/>
            <person name="Fu Q."/>
            <person name="Gubbala S."/>
            <person name="Hirani K."/>
            <person name="Jayaseelan J.C."/>
            <person name="Lara F."/>
            <person name="Munidasa M."/>
            <person name="Palculict T."/>
            <person name="Patil S."/>
            <person name="Pu L.-L."/>
            <person name="Saada N."/>
            <person name="Tang L."/>
            <person name="Weissenberger G."/>
            <person name="Zhu Y."/>
            <person name="Hemphill L."/>
            <person name="Shang Y."/>
            <person name="Youmans B."/>
            <person name="Ayvaz T."/>
            <person name="Ross M."/>
            <person name="Santibanez J."/>
            <person name="Aqrawi P."/>
            <person name="Gross S."/>
            <person name="Joshi V."/>
            <person name="Fowler G."/>
            <person name="Nazareth L."/>
            <person name="Reid J."/>
            <person name="Worley K."/>
            <person name="Petrosino J."/>
            <person name="Highlander S."/>
            <person name="Gibbs R."/>
        </authorList>
    </citation>
    <scope>NUCLEOTIDE SEQUENCE [LARGE SCALE GENOMIC DNA]</scope>
    <source>
        <strain evidence="1">DSM 20284</strain>
    </source>
</reference>
<dbReference type="RefSeq" id="WP_002829642.1">
    <property type="nucleotide sequence ID" value="NZ_GL397067.1"/>
</dbReference>
<proteinExistence type="predicted"/>
<protein>
    <submittedName>
        <fullName evidence="1">Uncharacterized protein</fullName>
    </submittedName>
</protein>
<accession>E0NGN4</accession>
<keyword evidence="2" id="KW-1185">Reference proteome</keyword>
<organism evidence="1 2">
    <name type="scientific">Pediococcus acidilactici DSM 20284</name>
    <dbReference type="NCBI Taxonomy" id="862514"/>
    <lineage>
        <taxon>Bacteria</taxon>
        <taxon>Bacillati</taxon>
        <taxon>Bacillota</taxon>
        <taxon>Bacilli</taxon>
        <taxon>Lactobacillales</taxon>
        <taxon>Lactobacillaceae</taxon>
        <taxon>Pediococcus</taxon>
        <taxon>Pediococcus acidilactici group</taxon>
    </lineage>
</organism>
<dbReference type="HOGENOM" id="CLU_1033848_0_0_9"/>
<dbReference type="AlphaFoldDB" id="E0NGN4"/>
<dbReference type="EMBL" id="AEEG01000004">
    <property type="protein sequence ID" value="EFL95344.1"/>
    <property type="molecule type" value="Genomic_DNA"/>
</dbReference>